<accession>R8BXT0</accession>
<evidence type="ECO:0000313" key="2">
    <source>
        <dbReference type="EMBL" id="EOO04147.1"/>
    </source>
</evidence>
<evidence type="ECO:0000256" key="1">
    <source>
        <dbReference type="SAM" id="SignalP"/>
    </source>
</evidence>
<protein>
    <submittedName>
        <fullName evidence="2">Uncharacterized protein</fullName>
    </submittedName>
</protein>
<sequence>MALIKSLISILALVAIAFGMAIGDFNTAIDLNDTARFDGWVAPPCDKVTCCVKQDHGRCALGLYLSWKDEPMYAYVWDFNCKVIGFHDKLVFKKTTSVASELPGYVVVTPEWEFPSFFKYLGKEYQNGWSDQGVDKNHDTWYDRHHFDC</sequence>
<proteinExistence type="predicted"/>
<keyword evidence="3" id="KW-1185">Reference proteome</keyword>
<dbReference type="AlphaFoldDB" id="R8BXT0"/>
<organism evidence="2 3">
    <name type="scientific">Phaeoacremonium minimum (strain UCR-PA7)</name>
    <name type="common">Esca disease fungus</name>
    <name type="synonym">Togninia minima</name>
    <dbReference type="NCBI Taxonomy" id="1286976"/>
    <lineage>
        <taxon>Eukaryota</taxon>
        <taxon>Fungi</taxon>
        <taxon>Dikarya</taxon>
        <taxon>Ascomycota</taxon>
        <taxon>Pezizomycotina</taxon>
        <taxon>Sordariomycetes</taxon>
        <taxon>Sordariomycetidae</taxon>
        <taxon>Togniniales</taxon>
        <taxon>Togniniaceae</taxon>
        <taxon>Phaeoacremonium</taxon>
    </lineage>
</organism>
<dbReference type="Proteomes" id="UP000014074">
    <property type="component" value="Unassembled WGS sequence"/>
</dbReference>
<evidence type="ECO:0000313" key="3">
    <source>
        <dbReference type="Proteomes" id="UP000014074"/>
    </source>
</evidence>
<dbReference type="GeneID" id="19323460"/>
<feature type="signal peptide" evidence="1">
    <location>
        <begin position="1"/>
        <end position="23"/>
    </location>
</feature>
<dbReference type="KEGG" id="tmn:UCRPA7_314"/>
<feature type="chain" id="PRO_5004452376" evidence="1">
    <location>
        <begin position="24"/>
        <end position="149"/>
    </location>
</feature>
<reference evidence="3" key="1">
    <citation type="journal article" date="2013" name="Genome Announc.">
        <title>Draft genome sequence of the ascomycete Phaeoacremonium aleophilum strain UCR-PA7, a causal agent of the esca disease complex in grapevines.</title>
        <authorList>
            <person name="Blanco-Ulate B."/>
            <person name="Rolshausen P."/>
            <person name="Cantu D."/>
        </authorList>
    </citation>
    <scope>NUCLEOTIDE SEQUENCE [LARGE SCALE GENOMIC DNA]</scope>
    <source>
        <strain evidence="3">UCR-PA7</strain>
    </source>
</reference>
<keyword evidence="1" id="KW-0732">Signal</keyword>
<name>R8BXT0_PHAM7</name>
<gene>
    <name evidence="2" type="ORF">UCRPA7_314</name>
</gene>
<dbReference type="HOGENOM" id="CLU_1750983_0_0_1"/>
<dbReference type="RefSeq" id="XP_007911095.1">
    <property type="nucleotide sequence ID" value="XM_007912904.1"/>
</dbReference>
<dbReference type="EMBL" id="KB932799">
    <property type="protein sequence ID" value="EOO04147.1"/>
    <property type="molecule type" value="Genomic_DNA"/>
</dbReference>